<keyword evidence="2" id="KW-1133">Transmembrane helix</keyword>
<reference evidence="4" key="2">
    <citation type="submission" date="2017-02" db="UniProtKB">
        <authorList>
            <consortium name="WormBaseParasite"/>
        </authorList>
    </citation>
    <scope>IDENTIFICATION</scope>
</reference>
<evidence type="ECO:0000256" key="2">
    <source>
        <dbReference type="SAM" id="Phobius"/>
    </source>
</evidence>
<evidence type="ECO:0000313" key="3">
    <source>
        <dbReference type="Proteomes" id="UP000035642"/>
    </source>
</evidence>
<name>A0A0K0DBL2_ANGCA</name>
<organism evidence="3 4">
    <name type="scientific">Angiostrongylus cantonensis</name>
    <name type="common">Rat lungworm</name>
    <dbReference type="NCBI Taxonomy" id="6313"/>
    <lineage>
        <taxon>Eukaryota</taxon>
        <taxon>Metazoa</taxon>
        <taxon>Ecdysozoa</taxon>
        <taxon>Nematoda</taxon>
        <taxon>Chromadorea</taxon>
        <taxon>Rhabditida</taxon>
        <taxon>Rhabditina</taxon>
        <taxon>Rhabditomorpha</taxon>
        <taxon>Strongyloidea</taxon>
        <taxon>Metastrongylidae</taxon>
        <taxon>Angiostrongylus</taxon>
    </lineage>
</organism>
<keyword evidence="2" id="KW-0812">Transmembrane</keyword>
<dbReference type="WBParaSite" id="ACAC_0000783201-mRNA-1">
    <property type="protein sequence ID" value="ACAC_0000783201-mRNA-1"/>
    <property type="gene ID" value="ACAC_0000783201"/>
</dbReference>
<keyword evidence="3" id="KW-1185">Reference proteome</keyword>
<feature type="transmembrane region" description="Helical" evidence="2">
    <location>
        <begin position="76"/>
        <end position="97"/>
    </location>
</feature>
<feature type="region of interest" description="Disordered" evidence="1">
    <location>
        <begin position="44"/>
        <end position="64"/>
    </location>
</feature>
<dbReference type="AlphaFoldDB" id="A0A0K0DBL2"/>
<sequence length="129" mass="14033">MLSCFRFVLLSMSPVKPNVNQKPTSAVSDGKNAIEIKNYFSTLAPGPMSSSQRSTSTKEARPPPIEEALPFSCTPVYVMIMMAICFVLVIGAVTTVIDMKPEFLYGSKVNINESLFSNITVSFSALKSV</sequence>
<accession>A0A0K0DBL2</accession>
<evidence type="ECO:0000313" key="4">
    <source>
        <dbReference type="WBParaSite" id="ACAC_0000783201-mRNA-1"/>
    </source>
</evidence>
<keyword evidence="2" id="KW-0472">Membrane</keyword>
<protein>
    <submittedName>
        <fullName evidence="4">Col_cuticle_N domain-containing protein</fullName>
    </submittedName>
</protein>
<reference evidence="3" key="1">
    <citation type="submission" date="2012-09" db="EMBL/GenBank/DDBJ databases">
        <authorList>
            <person name="Martin A.A."/>
        </authorList>
    </citation>
    <scope>NUCLEOTIDE SEQUENCE</scope>
</reference>
<dbReference type="Proteomes" id="UP000035642">
    <property type="component" value="Unassembled WGS sequence"/>
</dbReference>
<proteinExistence type="predicted"/>
<evidence type="ECO:0000256" key="1">
    <source>
        <dbReference type="SAM" id="MobiDB-lite"/>
    </source>
</evidence>